<reference evidence="1 2" key="1">
    <citation type="submission" date="2024-06" db="EMBL/GenBank/DDBJ databases">
        <title>The Natural Products Discovery Center: Release of the First 8490 Sequenced Strains for Exploring Actinobacteria Biosynthetic Diversity.</title>
        <authorList>
            <person name="Kalkreuter E."/>
            <person name="Kautsar S.A."/>
            <person name="Yang D."/>
            <person name="Bader C.D."/>
            <person name="Teijaro C.N."/>
            <person name="Fluegel L."/>
            <person name="Davis C.M."/>
            <person name="Simpson J.R."/>
            <person name="Lauterbach L."/>
            <person name="Steele A.D."/>
            <person name="Gui C."/>
            <person name="Meng S."/>
            <person name="Li G."/>
            <person name="Viehrig K."/>
            <person name="Ye F."/>
            <person name="Su P."/>
            <person name="Kiefer A.F."/>
            <person name="Nichols A."/>
            <person name="Cepeda A.J."/>
            <person name="Yan W."/>
            <person name="Fan B."/>
            <person name="Jiang Y."/>
            <person name="Adhikari A."/>
            <person name="Zheng C.-J."/>
            <person name="Schuster L."/>
            <person name="Cowan T.M."/>
            <person name="Smanski M.J."/>
            <person name="Chevrette M.G."/>
            <person name="De Carvalho L.P.S."/>
            <person name="Shen B."/>
        </authorList>
    </citation>
    <scope>NUCLEOTIDE SEQUENCE [LARGE SCALE GENOMIC DNA]</scope>
    <source>
        <strain evidence="1 2">NPDC001615</strain>
    </source>
</reference>
<dbReference type="Proteomes" id="UP001496720">
    <property type="component" value="Unassembled WGS sequence"/>
</dbReference>
<gene>
    <name evidence="1" type="ORF">ABT188_22960</name>
</gene>
<keyword evidence="2" id="KW-1185">Reference proteome</keyword>
<evidence type="ECO:0000313" key="1">
    <source>
        <dbReference type="EMBL" id="MER6167374.1"/>
    </source>
</evidence>
<proteinExistence type="predicted"/>
<organism evidence="1 2">
    <name type="scientific">Streptomyces violaceorubidus</name>
    <dbReference type="NCBI Taxonomy" id="284042"/>
    <lineage>
        <taxon>Bacteria</taxon>
        <taxon>Bacillati</taxon>
        <taxon>Actinomycetota</taxon>
        <taxon>Actinomycetes</taxon>
        <taxon>Kitasatosporales</taxon>
        <taxon>Streptomycetaceae</taxon>
        <taxon>Streptomyces</taxon>
    </lineage>
</organism>
<comment type="caution">
    <text evidence="1">The sequence shown here is derived from an EMBL/GenBank/DDBJ whole genome shotgun (WGS) entry which is preliminary data.</text>
</comment>
<dbReference type="EMBL" id="JBEOZY010000025">
    <property type="protein sequence ID" value="MER6167374.1"/>
    <property type="molecule type" value="Genomic_DNA"/>
</dbReference>
<name>A0ABV1T0Y8_9ACTN</name>
<evidence type="ECO:0000313" key="2">
    <source>
        <dbReference type="Proteomes" id="UP001496720"/>
    </source>
</evidence>
<sequence>MPLTDERTSYRAHGRRNSGLRMAVGRQLWSAAEELTGVRYL</sequence>
<dbReference type="RefSeq" id="WP_352148869.1">
    <property type="nucleotide sequence ID" value="NZ_JBEOZY010000025.1"/>
</dbReference>
<protein>
    <submittedName>
        <fullName evidence="1">Uncharacterized protein</fullName>
    </submittedName>
</protein>
<accession>A0ABV1T0Y8</accession>